<dbReference type="InterPro" id="IPR005162">
    <property type="entry name" value="Retrotrans_gag_dom"/>
</dbReference>
<keyword evidence="3" id="KW-1185">Reference proteome</keyword>
<feature type="domain" description="Retrotransposon gag" evidence="1">
    <location>
        <begin position="3"/>
        <end position="60"/>
    </location>
</feature>
<accession>A0AAV9LVL8</accession>
<evidence type="ECO:0000313" key="3">
    <source>
        <dbReference type="Proteomes" id="UP001311915"/>
    </source>
</evidence>
<evidence type="ECO:0000259" key="1">
    <source>
        <dbReference type="Pfam" id="PF03732"/>
    </source>
</evidence>
<reference evidence="2 3" key="1">
    <citation type="submission" date="2023-10" db="EMBL/GenBank/DDBJ databases">
        <title>Genome-Wide Identification Analysis in wild type Solanum Pinnatisectum Reveals Some Genes Defensing Phytophthora Infestans.</title>
        <authorList>
            <person name="Sun C."/>
        </authorList>
    </citation>
    <scope>NUCLEOTIDE SEQUENCE [LARGE SCALE GENOMIC DNA]</scope>
    <source>
        <strain evidence="2">LQN</strain>
        <tissue evidence="2">Leaf</tissue>
    </source>
</reference>
<proteinExistence type="predicted"/>
<dbReference type="EMBL" id="JAWPEI010000004">
    <property type="protein sequence ID" value="KAK4729806.1"/>
    <property type="molecule type" value="Genomic_DNA"/>
</dbReference>
<organism evidence="2 3">
    <name type="scientific">Solanum pinnatisectum</name>
    <name type="common">tansyleaf nightshade</name>
    <dbReference type="NCBI Taxonomy" id="50273"/>
    <lineage>
        <taxon>Eukaryota</taxon>
        <taxon>Viridiplantae</taxon>
        <taxon>Streptophyta</taxon>
        <taxon>Embryophyta</taxon>
        <taxon>Tracheophyta</taxon>
        <taxon>Spermatophyta</taxon>
        <taxon>Magnoliopsida</taxon>
        <taxon>eudicotyledons</taxon>
        <taxon>Gunneridae</taxon>
        <taxon>Pentapetalae</taxon>
        <taxon>asterids</taxon>
        <taxon>lamiids</taxon>
        <taxon>Solanales</taxon>
        <taxon>Solanaceae</taxon>
        <taxon>Solanoideae</taxon>
        <taxon>Solaneae</taxon>
        <taxon>Solanum</taxon>
    </lineage>
</organism>
<dbReference type="Proteomes" id="UP001311915">
    <property type="component" value="Unassembled WGS sequence"/>
</dbReference>
<gene>
    <name evidence="2" type="ORF">R3W88_022794</name>
</gene>
<name>A0AAV9LVL8_9SOLN</name>
<protein>
    <recommendedName>
        <fullName evidence="1">Retrotransposon gag domain-containing protein</fullName>
    </recommendedName>
</protein>
<dbReference type="AlphaFoldDB" id="A0AAV9LVL8"/>
<evidence type="ECO:0000313" key="2">
    <source>
        <dbReference type="EMBL" id="KAK4729806.1"/>
    </source>
</evidence>
<dbReference type="Pfam" id="PF03732">
    <property type="entry name" value="Retrotrans_gag"/>
    <property type="match status" value="1"/>
</dbReference>
<sequence>MGRFFPGELREAKIREFLTLKQDSMSIHEYCLKFTQLSCYAPEMVTDMRSMMSLFVAGLSRLSSKEGKAAMLIGDVDIASLMIHV</sequence>
<comment type="caution">
    <text evidence="2">The sequence shown here is derived from an EMBL/GenBank/DDBJ whole genome shotgun (WGS) entry which is preliminary data.</text>
</comment>